<dbReference type="Gene3D" id="1.10.510.10">
    <property type="entry name" value="Transferase(Phosphotransferase) domain 1"/>
    <property type="match status" value="1"/>
</dbReference>
<dbReference type="EMBL" id="ML976656">
    <property type="protein sequence ID" value="KAF1980090.1"/>
    <property type="molecule type" value="Genomic_DNA"/>
</dbReference>
<evidence type="ECO:0000313" key="2">
    <source>
        <dbReference type="Proteomes" id="UP000800036"/>
    </source>
</evidence>
<proteinExistence type="predicted"/>
<dbReference type="Proteomes" id="UP000800036">
    <property type="component" value="Unassembled WGS sequence"/>
</dbReference>
<name>A0A6A5VU40_9PLEO</name>
<keyword evidence="2" id="KW-1185">Reference proteome</keyword>
<evidence type="ECO:0008006" key="3">
    <source>
        <dbReference type="Google" id="ProtNLM"/>
    </source>
</evidence>
<reference evidence="1" key="1">
    <citation type="journal article" date="2020" name="Stud. Mycol.">
        <title>101 Dothideomycetes genomes: a test case for predicting lifestyles and emergence of pathogens.</title>
        <authorList>
            <person name="Haridas S."/>
            <person name="Albert R."/>
            <person name="Binder M."/>
            <person name="Bloem J."/>
            <person name="Labutti K."/>
            <person name="Salamov A."/>
            <person name="Andreopoulos B."/>
            <person name="Baker S."/>
            <person name="Barry K."/>
            <person name="Bills G."/>
            <person name="Bluhm B."/>
            <person name="Cannon C."/>
            <person name="Castanera R."/>
            <person name="Culley D."/>
            <person name="Daum C."/>
            <person name="Ezra D."/>
            <person name="Gonzalez J."/>
            <person name="Henrissat B."/>
            <person name="Kuo A."/>
            <person name="Liang C."/>
            <person name="Lipzen A."/>
            <person name="Lutzoni F."/>
            <person name="Magnuson J."/>
            <person name="Mondo S."/>
            <person name="Nolan M."/>
            <person name="Ohm R."/>
            <person name="Pangilinan J."/>
            <person name="Park H.-J."/>
            <person name="Ramirez L."/>
            <person name="Alfaro M."/>
            <person name="Sun H."/>
            <person name="Tritt A."/>
            <person name="Yoshinaga Y."/>
            <person name="Zwiers L.-H."/>
            <person name="Turgeon B."/>
            <person name="Goodwin S."/>
            <person name="Spatafora J."/>
            <person name="Crous P."/>
            <person name="Grigoriev I."/>
        </authorList>
    </citation>
    <scope>NUCLEOTIDE SEQUENCE</scope>
    <source>
        <strain evidence="1">CBS 107.79</strain>
    </source>
</reference>
<accession>A0A6A5VU40</accession>
<organism evidence="1 2">
    <name type="scientific">Bimuria novae-zelandiae CBS 107.79</name>
    <dbReference type="NCBI Taxonomy" id="1447943"/>
    <lineage>
        <taxon>Eukaryota</taxon>
        <taxon>Fungi</taxon>
        <taxon>Dikarya</taxon>
        <taxon>Ascomycota</taxon>
        <taxon>Pezizomycotina</taxon>
        <taxon>Dothideomycetes</taxon>
        <taxon>Pleosporomycetidae</taxon>
        <taxon>Pleosporales</taxon>
        <taxon>Massarineae</taxon>
        <taxon>Didymosphaeriaceae</taxon>
        <taxon>Bimuria</taxon>
    </lineage>
</organism>
<dbReference type="OrthoDB" id="5979581at2759"/>
<sequence length="383" mass="43096">MPLPGKFRIVKYLQKTSTSTACLCLPRHLDSVLEDAGDDDPEPGHSAGDIYRDPSIDSSKVGYHAKALRAQLVVVKMYNPTTILRTERDALELFHDFEASGTFIGAWTTSEVLFTAPQNSYLCLEPIFGKTLNAFGQTCLVSPRIPTYFVWHIFLGLIDGLNFVHGAGLAHGNLNGDNMVMRRYAPRHGLRYYNYPDLVLTGFDAATTADEVKAKDVYDLVKIMYDSVVKQWSDTATLLDFIDLDDVQTNSLLLLVRALRDAILGFSNHAAVELQDLTNDWKNIAIVERAKGPEICPQWIKDTAYDELATDEQLKEAARPPLGLNFRTDQEEFRQWVRARRAPVALKKRWNKSSQAHLLVFKFQDKASRATLATLATLDEPLF</sequence>
<gene>
    <name evidence="1" type="ORF">BU23DRAFT_2255</name>
</gene>
<dbReference type="SUPFAM" id="SSF56112">
    <property type="entry name" value="Protein kinase-like (PK-like)"/>
    <property type="match status" value="1"/>
</dbReference>
<dbReference type="AlphaFoldDB" id="A0A6A5VU40"/>
<protein>
    <recommendedName>
        <fullName evidence="3">Protein kinase domain-containing protein</fullName>
    </recommendedName>
</protein>
<evidence type="ECO:0000313" key="1">
    <source>
        <dbReference type="EMBL" id="KAF1980090.1"/>
    </source>
</evidence>
<dbReference type="InterPro" id="IPR011009">
    <property type="entry name" value="Kinase-like_dom_sf"/>
</dbReference>